<dbReference type="SUPFAM" id="SSF51182">
    <property type="entry name" value="RmlC-like cupins"/>
    <property type="match status" value="1"/>
</dbReference>
<sequence>MPEPVVTEFPSGCRVVSGGLEADNSAAAAGGSGGLARGSALSEGGMWLGISELPAGHASTLHHHDGQTTIVYLVRGEMTFLVERGDGGTDEFTARAGEITAIPGGLRHREENRGTGPCLCVVVRNADQPRVVNLE</sequence>
<dbReference type="RefSeq" id="WP_091272343.1">
    <property type="nucleotide sequence ID" value="NZ_FAOZ01000003.1"/>
</dbReference>
<dbReference type="InterPro" id="IPR014710">
    <property type="entry name" value="RmlC-like_jellyroll"/>
</dbReference>
<dbReference type="EMBL" id="FAOZ01000003">
    <property type="protein sequence ID" value="CUU54640.1"/>
    <property type="molecule type" value="Genomic_DNA"/>
</dbReference>
<evidence type="ECO:0000313" key="2">
    <source>
        <dbReference type="EMBL" id="CUU54640.1"/>
    </source>
</evidence>
<dbReference type="Pfam" id="PF07883">
    <property type="entry name" value="Cupin_2"/>
    <property type="match status" value="1"/>
</dbReference>
<dbReference type="AlphaFoldDB" id="A0A0S4QGG6"/>
<dbReference type="InterPro" id="IPR013096">
    <property type="entry name" value="Cupin_2"/>
</dbReference>
<evidence type="ECO:0000313" key="3">
    <source>
        <dbReference type="Proteomes" id="UP000198802"/>
    </source>
</evidence>
<reference evidence="3" key="1">
    <citation type="submission" date="2015-11" db="EMBL/GenBank/DDBJ databases">
        <authorList>
            <person name="Varghese N."/>
        </authorList>
    </citation>
    <scope>NUCLEOTIDE SEQUENCE [LARGE SCALE GENOMIC DNA]</scope>
    <source>
        <strain evidence="3">DSM 45899</strain>
    </source>
</reference>
<dbReference type="Proteomes" id="UP000198802">
    <property type="component" value="Unassembled WGS sequence"/>
</dbReference>
<gene>
    <name evidence="2" type="ORF">Ga0074812_103130</name>
</gene>
<organism evidence="2 3">
    <name type="scientific">Parafrankia irregularis</name>
    <dbReference type="NCBI Taxonomy" id="795642"/>
    <lineage>
        <taxon>Bacteria</taxon>
        <taxon>Bacillati</taxon>
        <taxon>Actinomycetota</taxon>
        <taxon>Actinomycetes</taxon>
        <taxon>Frankiales</taxon>
        <taxon>Frankiaceae</taxon>
        <taxon>Parafrankia</taxon>
    </lineage>
</organism>
<dbReference type="Gene3D" id="2.60.120.10">
    <property type="entry name" value="Jelly Rolls"/>
    <property type="match status" value="1"/>
</dbReference>
<evidence type="ECO:0000259" key="1">
    <source>
        <dbReference type="Pfam" id="PF07883"/>
    </source>
</evidence>
<protein>
    <submittedName>
        <fullName evidence="2">Cupin domain-containing protein</fullName>
    </submittedName>
</protein>
<feature type="domain" description="Cupin type-2" evidence="1">
    <location>
        <begin position="50"/>
        <end position="123"/>
    </location>
</feature>
<name>A0A0S4QGG6_9ACTN</name>
<accession>A0A0S4QGG6</accession>
<proteinExistence type="predicted"/>
<keyword evidence="3" id="KW-1185">Reference proteome</keyword>
<dbReference type="InterPro" id="IPR011051">
    <property type="entry name" value="RmlC_Cupin_sf"/>
</dbReference>